<evidence type="ECO:0000256" key="1">
    <source>
        <dbReference type="SAM" id="MobiDB-lite"/>
    </source>
</evidence>
<organism evidence="2 3">
    <name type="scientific">Endozoicomonas elysicola</name>
    <dbReference type="NCBI Taxonomy" id="305900"/>
    <lineage>
        <taxon>Bacteria</taxon>
        <taxon>Pseudomonadati</taxon>
        <taxon>Pseudomonadota</taxon>
        <taxon>Gammaproteobacteria</taxon>
        <taxon>Oceanospirillales</taxon>
        <taxon>Endozoicomonadaceae</taxon>
        <taxon>Endozoicomonas</taxon>
    </lineage>
</organism>
<name>A0A081K7S9_9GAMM</name>
<evidence type="ECO:0000313" key="3">
    <source>
        <dbReference type="Proteomes" id="UP000027997"/>
    </source>
</evidence>
<feature type="compositionally biased region" description="Basic and acidic residues" evidence="1">
    <location>
        <begin position="170"/>
        <end position="195"/>
    </location>
</feature>
<reference evidence="2 3" key="1">
    <citation type="submission" date="2014-06" db="EMBL/GenBank/DDBJ databases">
        <title>Whole Genome Sequences of Three Symbiotic Endozoicomonas Bacteria.</title>
        <authorList>
            <person name="Neave M.J."/>
            <person name="Apprill A."/>
            <person name="Voolstra C.R."/>
        </authorList>
    </citation>
    <scope>NUCLEOTIDE SEQUENCE [LARGE SCALE GENOMIC DNA]</scope>
    <source>
        <strain evidence="2 3">DSM 22380</strain>
    </source>
</reference>
<sequence length="269" mass="28046">MLQALGHVFHQHNADHIGANPGVNQNAQQQNNASSNGYTVKAMNGIKSAFSNLASAIPSPSSFSFTEKVEIVATGTIYLSQTAFAMANATDNPGGVNGTMGANGSEPIIPDEGGSRESGWPGWKTGLTVVGVAAGVIGIPLTAYCAWQNREKLCPSEQQPIPTEPADEPPIDRELKDMSSKAADEETPMIDKELGDTGATKSSTASGEHPIPPSTPGSTKHETSDSGVSGYMPYQEGDMKPETSTDPTTSIPEKVVIAGDKDTEVSVTT</sequence>
<evidence type="ECO:0000313" key="2">
    <source>
        <dbReference type="EMBL" id="KEI70205.1"/>
    </source>
</evidence>
<feature type="compositionally biased region" description="Basic and acidic residues" evidence="1">
    <location>
        <begin position="259"/>
        <end position="269"/>
    </location>
</feature>
<keyword evidence="3" id="KW-1185">Reference proteome</keyword>
<dbReference type="AlphaFoldDB" id="A0A081K7S9"/>
<comment type="caution">
    <text evidence="2">The sequence shown here is derived from an EMBL/GenBank/DDBJ whole genome shotgun (WGS) entry which is preliminary data.</text>
</comment>
<gene>
    <name evidence="2" type="ORF">GV64_05110</name>
</gene>
<proteinExistence type="predicted"/>
<dbReference type="RefSeq" id="WP_020584011.1">
    <property type="nucleotide sequence ID" value="NZ_JOJP01000001.1"/>
</dbReference>
<dbReference type="EMBL" id="JOJP01000001">
    <property type="protein sequence ID" value="KEI70205.1"/>
    <property type="molecule type" value="Genomic_DNA"/>
</dbReference>
<protein>
    <submittedName>
        <fullName evidence="2">Uncharacterized protein</fullName>
    </submittedName>
</protein>
<accession>A0A081K7S9</accession>
<dbReference type="Proteomes" id="UP000027997">
    <property type="component" value="Unassembled WGS sequence"/>
</dbReference>
<feature type="region of interest" description="Disordered" evidence="1">
    <location>
        <begin position="156"/>
        <end position="269"/>
    </location>
</feature>